<accession>A0AA38C0W7</accession>
<proteinExistence type="predicted"/>
<evidence type="ECO:0000256" key="1">
    <source>
        <dbReference type="SAM" id="MobiDB-lite"/>
    </source>
</evidence>
<comment type="caution">
    <text evidence="2">The sequence shown here is derived from an EMBL/GenBank/DDBJ whole genome shotgun (WGS) entry which is preliminary data.</text>
</comment>
<reference evidence="2 3" key="1">
    <citation type="journal article" date="2021" name="Nat. Plants">
        <title>The Taxus genome provides insights into paclitaxel biosynthesis.</title>
        <authorList>
            <person name="Xiong X."/>
            <person name="Gou J."/>
            <person name="Liao Q."/>
            <person name="Li Y."/>
            <person name="Zhou Q."/>
            <person name="Bi G."/>
            <person name="Li C."/>
            <person name="Du R."/>
            <person name="Wang X."/>
            <person name="Sun T."/>
            <person name="Guo L."/>
            <person name="Liang H."/>
            <person name="Lu P."/>
            <person name="Wu Y."/>
            <person name="Zhang Z."/>
            <person name="Ro D.K."/>
            <person name="Shang Y."/>
            <person name="Huang S."/>
            <person name="Yan J."/>
        </authorList>
    </citation>
    <scope>NUCLEOTIDE SEQUENCE [LARGE SCALE GENOMIC DNA]</scope>
    <source>
        <strain evidence="2">Ta-2019</strain>
    </source>
</reference>
<evidence type="ECO:0000313" key="3">
    <source>
        <dbReference type="Proteomes" id="UP000824469"/>
    </source>
</evidence>
<dbReference type="AlphaFoldDB" id="A0AA38C0W7"/>
<feature type="non-terminal residue" evidence="2">
    <location>
        <position position="1"/>
    </location>
</feature>
<keyword evidence="3" id="KW-1185">Reference proteome</keyword>
<dbReference type="EMBL" id="JAHRHJ020003813">
    <property type="protein sequence ID" value="KAH9290503.1"/>
    <property type="molecule type" value="Genomic_DNA"/>
</dbReference>
<evidence type="ECO:0000313" key="2">
    <source>
        <dbReference type="EMBL" id="KAH9290503.1"/>
    </source>
</evidence>
<feature type="region of interest" description="Disordered" evidence="1">
    <location>
        <begin position="32"/>
        <end position="59"/>
    </location>
</feature>
<sequence>KVQQATAPAAVFTMADVPSEGRKARTRIVKASAPSKVPAPSDGPTLLDAETFTHGGVPK</sequence>
<dbReference type="Proteomes" id="UP000824469">
    <property type="component" value="Unassembled WGS sequence"/>
</dbReference>
<organism evidence="2 3">
    <name type="scientific">Taxus chinensis</name>
    <name type="common">Chinese yew</name>
    <name type="synonym">Taxus wallichiana var. chinensis</name>
    <dbReference type="NCBI Taxonomy" id="29808"/>
    <lineage>
        <taxon>Eukaryota</taxon>
        <taxon>Viridiplantae</taxon>
        <taxon>Streptophyta</taxon>
        <taxon>Embryophyta</taxon>
        <taxon>Tracheophyta</taxon>
        <taxon>Spermatophyta</taxon>
        <taxon>Pinopsida</taxon>
        <taxon>Pinidae</taxon>
        <taxon>Conifers II</taxon>
        <taxon>Cupressales</taxon>
        <taxon>Taxaceae</taxon>
        <taxon>Taxus</taxon>
    </lineage>
</organism>
<protein>
    <submittedName>
        <fullName evidence="2">Uncharacterized protein</fullName>
    </submittedName>
</protein>
<name>A0AA38C0W7_TAXCH</name>
<gene>
    <name evidence="2" type="ORF">KI387_034620</name>
</gene>
<feature type="non-terminal residue" evidence="2">
    <location>
        <position position="59"/>
    </location>
</feature>